<keyword evidence="4" id="KW-1133">Transmembrane helix</keyword>
<evidence type="ECO:0000256" key="2">
    <source>
        <dbReference type="ARBA" id="ARBA00022679"/>
    </source>
</evidence>
<keyword evidence="2" id="KW-0808">Transferase</keyword>
<keyword evidence="7" id="KW-1185">Reference proteome</keyword>
<keyword evidence="4" id="KW-0472">Membrane</keyword>
<evidence type="ECO:0000256" key="4">
    <source>
        <dbReference type="SAM" id="Phobius"/>
    </source>
</evidence>
<gene>
    <name evidence="6" type="ORF">NP493_931g00090</name>
</gene>
<accession>A0AAD9NLI3</accession>
<evidence type="ECO:0000313" key="7">
    <source>
        <dbReference type="Proteomes" id="UP001209878"/>
    </source>
</evidence>
<dbReference type="InterPro" id="IPR002123">
    <property type="entry name" value="Plipid/glycerol_acylTrfase"/>
</dbReference>
<sequence length="367" mass="43196">MDLWAQVKTWMVLHVILGYIFVTSGLIICFLMLLAYLFMWPFSQRLYRKIVINLAYAHWCQLTFLAQWWAGCECSVYLENADDEKFIGKEHTIVLMNHKYDIDWLMTWLLAERWSMLGGTKIYGKSSLKMVPLIGWAWMFTESIFLKREWEEDKRIIMHDLKYLMEYPANYWVTLLLFCEGTRFTETKRQASMAVARQKGLPELKHHLLPRTRGFVLTMNGVKGKFDSVLDLTIGFREDSAPAHLMSVIYGRPCKADIYVRRIPLDKIPTDTDENCSQWLHKLYQEKDEIFEHYVQNGGYKIGHRVMPRRRLCDLVVWGCWAVTLCVPLFYYLGTIFLSGSLLLQLACVALIIIGRWQHKERKYVGS</sequence>
<evidence type="ECO:0000313" key="6">
    <source>
        <dbReference type="EMBL" id="KAK2172721.1"/>
    </source>
</evidence>
<dbReference type="GO" id="GO:0012505">
    <property type="term" value="C:endomembrane system"/>
    <property type="evidence" value="ECO:0007669"/>
    <property type="project" value="TreeGrafter"/>
</dbReference>
<dbReference type="SUPFAM" id="SSF69593">
    <property type="entry name" value="Glycerol-3-phosphate (1)-acyltransferase"/>
    <property type="match status" value="1"/>
</dbReference>
<dbReference type="PANTHER" id="PTHR10983:SF24">
    <property type="entry name" value="1-ACYLGLYCEROL-3-PHOSPHATE O-ACYLTRANSFERASE 3, ISOFORM E-RELATED"/>
    <property type="match status" value="1"/>
</dbReference>
<feature type="transmembrane region" description="Helical" evidence="4">
    <location>
        <begin position="312"/>
        <end position="330"/>
    </location>
</feature>
<dbReference type="InterPro" id="IPR032098">
    <property type="entry name" value="Acyltransf_C"/>
</dbReference>
<dbReference type="PANTHER" id="PTHR10983">
    <property type="entry name" value="1-ACYLGLYCEROL-3-PHOSPHATE ACYLTRANSFERASE-RELATED"/>
    <property type="match status" value="1"/>
</dbReference>
<proteinExistence type="inferred from homology"/>
<evidence type="ECO:0000256" key="3">
    <source>
        <dbReference type="ARBA" id="ARBA00023315"/>
    </source>
</evidence>
<dbReference type="Pfam" id="PF16076">
    <property type="entry name" value="Acyltransf_C"/>
    <property type="match status" value="1"/>
</dbReference>
<reference evidence="6" key="1">
    <citation type="journal article" date="2023" name="Mol. Biol. Evol.">
        <title>Third-Generation Sequencing Reveals the Adaptive Role of the Epigenome in Three Deep-Sea Polychaetes.</title>
        <authorList>
            <person name="Perez M."/>
            <person name="Aroh O."/>
            <person name="Sun Y."/>
            <person name="Lan Y."/>
            <person name="Juniper S.K."/>
            <person name="Young C.R."/>
            <person name="Angers B."/>
            <person name="Qian P.Y."/>
        </authorList>
    </citation>
    <scope>NUCLEOTIDE SEQUENCE</scope>
    <source>
        <strain evidence="6">R07B-5</strain>
    </source>
</reference>
<name>A0AAD9NLI3_RIDPI</name>
<dbReference type="CDD" id="cd07990">
    <property type="entry name" value="LPLAT_LCLAT1-like"/>
    <property type="match status" value="1"/>
</dbReference>
<dbReference type="Proteomes" id="UP001209878">
    <property type="component" value="Unassembled WGS sequence"/>
</dbReference>
<dbReference type="GO" id="GO:0003841">
    <property type="term" value="F:1-acylglycerol-3-phosphate O-acyltransferase activity"/>
    <property type="evidence" value="ECO:0007669"/>
    <property type="project" value="TreeGrafter"/>
</dbReference>
<feature type="domain" description="Phospholipid/glycerol acyltransferase" evidence="5">
    <location>
        <begin position="92"/>
        <end position="216"/>
    </location>
</feature>
<keyword evidence="4" id="KW-0812">Transmembrane</keyword>
<dbReference type="Pfam" id="PF01553">
    <property type="entry name" value="Acyltransferase"/>
    <property type="match status" value="1"/>
</dbReference>
<organism evidence="6 7">
    <name type="scientific">Ridgeia piscesae</name>
    <name type="common">Tubeworm</name>
    <dbReference type="NCBI Taxonomy" id="27915"/>
    <lineage>
        <taxon>Eukaryota</taxon>
        <taxon>Metazoa</taxon>
        <taxon>Spiralia</taxon>
        <taxon>Lophotrochozoa</taxon>
        <taxon>Annelida</taxon>
        <taxon>Polychaeta</taxon>
        <taxon>Sedentaria</taxon>
        <taxon>Canalipalpata</taxon>
        <taxon>Sabellida</taxon>
        <taxon>Siboglinidae</taxon>
        <taxon>Ridgeia</taxon>
    </lineage>
</organism>
<dbReference type="AlphaFoldDB" id="A0AAD9NLI3"/>
<protein>
    <recommendedName>
        <fullName evidence="5">Phospholipid/glycerol acyltransferase domain-containing protein</fullName>
    </recommendedName>
</protein>
<feature type="transmembrane region" description="Helical" evidence="4">
    <location>
        <begin position="12"/>
        <end position="39"/>
    </location>
</feature>
<evidence type="ECO:0000259" key="5">
    <source>
        <dbReference type="SMART" id="SM00563"/>
    </source>
</evidence>
<comment type="caution">
    <text evidence="6">The sequence shown here is derived from an EMBL/GenBank/DDBJ whole genome shotgun (WGS) entry which is preliminary data.</text>
</comment>
<feature type="transmembrane region" description="Helical" evidence="4">
    <location>
        <begin position="336"/>
        <end position="354"/>
    </location>
</feature>
<dbReference type="SMART" id="SM00563">
    <property type="entry name" value="PlsC"/>
    <property type="match status" value="1"/>
</dbReference>
<comment type="similarity">
    <text evidence="1">Belongs to the 1-acyl-sn-glycerol-3-phosphate acyltransferase family.</text>
</comment>
<keyword evidence="3" id="KW-0012">Acyltransferase</keyword>
<evidence type="ECO:0000256" key="1">
    <source>
        <dbReference type="ARBA" id="ARBA00008655"/>
    </source>
</evidence>
<dbReference type="EMBL" id="JAODUO010000935">
    <property type="protein sequence ID" value="KAK2172721.1"/>
    <property type="molecule type" value="Genomic_DNA"/>
</dbReference>